<dbReference type="PANTHER" id="PTHR43544">
    <property type="entry name" value="SHORT-CHAIN DEHYDROGENASE/REDUCTASE"/>
    <property type="match status" value="1"/>
</dbReference>
<dbReference type="Pfam" id="PF00106">
    <property type="entry name" value="adh_short"/>
    <property type="match status" value="1"/>
</dbReference>
<protein>
    <recommendedName>
        <fullName evidence="5">NAD(P)-binding protein</fullName>
    </recommendedName>
</protein>
<dbReference type="RefSeq" id="XP_013321279.1">
    <property type="nucleotide sequence ID" value="XM_013465825.1"/>
</dbReference>
<dbReference type="PANTHER" id="PTHR43544:SF32">
    <property type="entry name" value="CHAIN DEHYDROGENASE, PUTATIVE (AFU_ORTHOLOGUE AFUA_5G01530)-RELATED"/>
    <property type="match status" value="1"/>
</dbReference>
<dbReference type="Gene3D" id="3.40.50.720">
    <property type="entry name" value="NAD(P)-binding Rossmann-like Domain"/>
    <property type="match status" value="1"/>
</dbReference>
<dbReference type="InterPro" id="IPR036291">
    <property type="entry name" value="NAD(P)-bd_dom_sf"/>
</dbReference>
<dbReference type="HOGENOM" id="CLU_010194_9_0_1"/>
<dbReference type="Proteomes" id="UP000054342">
    <property type="component" value="Unassembled WGS sequence"/>
</dbReference>
<dbReference type="STRING" id="348802.A0A0D2F171"/>
<dbReference type="PRINTS" id="PR00080">
    <property type="entry name" value="SDRFAMILY"/>
</dbReference>
<organism evidence="3 4">
    <name type="scientific">Exophiala xenobiotica</name>
    <dbReference type="NCBI Taxonomy" id="348802"/>
    <lineage>
        <taxon>Eukaryota</taxon>
        <taxon>Fungi</taxon>
        <taxon>Dikarya</taxon>
        <taxon>Ascomycota</taxon>
        <taxon>Pezizomycotina</taxon>
        <taxon>Eurotiomycetes</taxon>
        <taxon>Chaetothyriomycetidae</taxon>
        <taxon>Chaetothyriales</taxon>
        <taxon>Herpotrichiellaceae</taxon>
        <taxon>Exophiala</taxon>
    </lineage>
</organism>
<dbReference type="GO" id="GO:0005737">
    <property type="term" value="C:cytoplasm"/>
    <property type="evidence" value="ECO:0007669"/>
    <property type="project" value="TreeGrafter"/>
</dbReference>
<dbReference type="SUPFAM" id="SSF51735">
    <property type="entry name" value="NAD(P)-binding Rossmann-fold domains"/>
    <property type="match status" value="1"/>
</dbReference>
<keyword evidence="4" id="KW-1185">Reference proteome</keyword>
<proteinExistence type="inferred from homology"/>
<evidence type="ECO:0000256" key="1">
    <source>
        <dbReference type="ARBA" id="ARBA00006484"/>
    </source>
</evidence>
<sequence length="248" mass="26242">MSSQTIVLITGANSGIGYATAKVIASASPDYHVLVGSRNPENGKKAVAELQATGAIKATLTDVQIDVTDQASVDALAKFIEEKFGRLDVLINNAGIAPTDGDLRSIIDRTFQTNVTGPIVLTEALKPLLLKSKNPYSIYVTSGLGSLTMAESGKVYSAPYAVYSASKSALNMLMIYESKEMGKKGFKSFVVCPGLVRSNLRGKSEEAVNAGGRAGDPMVSGKTIFSVVEGKRDADVGKFVHKDGVYPW</sequence>
<evidence type="ECO:0000256" key="2">
    <source>
        <dbReference type="RuleBase" id="RU000363"/>
    </source>
</evidence>
<dbReference type="PRINTS" id="PR00081">
    <property type="entry name" value="GDHRDH"/>
</dbReference>
<gene>
    <name evidence="3" type="ORF">PV05_00894</name>
</gene>
<evidence type="ECO:0008006" key="5">
    <source>
        <dbReference type="Google" id="ProtNLM"/>
    </source>
</evidence>
<comment type="similarity">
    <text evidence="1 2">Belongs to the short-chain dehydrogenases/reductases (SDR) family.</text>
</comment>
<dbReference type="GO" id="GO:0019748">
    <property type="term" value="P:secondary metabolic process"/>
    <property type="evidence" value="ECO:0007669"/>
    <property type="project" value="TreeGrafter"/>
</dbReference>
<dbReference type="GO" id="GO:0016491">
    <property type="term" value="F:oxidoreductase activity"/>
    <property type="evidence" value="ECO:0007669"/>
    <property type="project" value="TreeGrafter"/>
</dbReference>
<name>A0A0D2F171_9EURO</name>
<dbReference type="EMBL" id="KN847317">
    <property type="protein sequence ID" value="KIW60695.1"/>
    <property type="molecule type" value="Genomic_DNA"/>
</dbReference>
<reference evidence="3 4" key="1">
    <citation type="submission" date="2015-01" db="EMBL/GenBank/DDBJ databases">
        <title>The Genome Sequence of Exophiala xenobiotica CBS118157.</title>
        <authorList>
            <consortium name="The Broad Institute Genomics Platform"/>
            <person name="Cuomo C."/>
            <person name="de Hoog S."/>
            <person name="Gorbushina A."/>
            <person name="Stielow B."/>
            <person name="Teixiera M."/>
            <person name="Abouelleil A."/>
            <person name="Chapman S.B."/>
            <person name="Priest M."/>
            <person name="Young S.K."/>
            <person name="Wortman J."/>
            <person name="Nusbaum C."/>
            <person name="Birren B."/>
        </authorList>
    </citation>
    <scope>NUCLEOTIDE SEQUENCE [LARGE SCALE GENOMIC DNA]</scope>
    <source>
        <strain evidence="3 4">CBS 118157</strain>
    </source>
</reference>
<dbReference type="GeneID" id="25322802"/>
<evidence type="ECO:0000313" key="4">
    <source>
        <dbReference type="Proteomes" id="UP000054342"/>
    </source>
</evidence>
<evidence type="ECO:0000313" key="3">
    <source>
        <dbReference type="EMBL" id="KIW60695.1"/>
    </source>
</evidence>
<accession>A0A0D2F171</accession>
<dbReference type="AlphaFoldDB" id="A0A0D2F171"/>
<dbReference type="InterPro" id="IPR002347">
    <property type="entry name" value="SDR_fam"/>
</dbReference>
<dbReference type="InterPro" id="IPR051468">
    <property type="entry name" value="Fungal_SecMetab_SDRs"/>
</dbReference>
<dbReference type="OrthoDB" id="1933717at2759"/>